<dbReference type="Proteomes" id="UP001469553">
    <property type="component" value="Unassembled WGS sequence"/>
</dbReference>
<accession>A0ABV0YD40</accession>
<dbReference type="SUPFAM" id="SSF48726">
    <property type="entry name" value="Immunoglobulin"/>
    <property type="match status" value="2"/>
</dbReference>
<comment type="caution">
    <text evidence="6">The sequence shown here is derived from an EMBL/GenBank/DDBJ whole genome shotgun (WGS) entry which is preliminary data.</text>
</comment>
<feature type="domain" description="Ig-like" evidence="5">
    <location>
        <begin position="31"/>
        <end position="140"/>
    </location>
</feature>
<dbReference type="Gene3D" id="2.60.40.10">
    <property type="entry name" value="Immunoglobulins"/>
    <property type="match status" value="1"/>
</dbReference>
<keyword evidence="2" id="KW-1064">Adaptive immunity</keyword>
<dbReference type="SMART" id="SM00406">
    <property type="entry name" value="IGv"/>
    <property type="match status" value="1"/>
</dbReference>
<dbReference type="InterPro" id="IPR050199">
    <property type="entry name" value="IgHV"/>
</dbReference>
<reference evidence="6 7" key="1">
    <citation type="submission" date="2021-06" db="EMBL/GenBank/DDBJ databases">
        <authorList>
            <person name="Palmer J.M."/>
        </authorList>
    </citation>
    <scope>NUCLEOTIDE SEQUENCE [LARGE SCALE GENOMIC DNA]</scope>
    <source>
        <strain evidence="6 7">AS_MEX2019</strain>
        <tissue evidence="6">Muscle</tissue>
    </source>
</reference>
<evidence type="ECO:0000256" key="1">
    <source>
        <dbReference type="ARBA" id="ARBA00022859"/>
    </source>
</evidence>
<proteinExistence type="predicted"/>
<keyword evidence="4" id="KW-0732">Signal</keyword>
<dbReference type="InterPro" id="IPR003599">
    <property type="entry name" value="Ig_sub"/>
</dbReference>
<evidence type="ECO:0000259" key="5">
    <source>
        <dbReference type="PROSITE" id="PS50835"/>
    </source>
</evidence>
<name>A0ABV0YD40_9TELE</name>
<evidence type="ECO:0000256" key="4">
    <source>
        <dbReference type="SAM" id="SignalP"/>
    </source>
</evidence>
<evidence type="ECO:0000256" key="3">
    <source>
        <dbReference type="ARBA" id="ARBA00043265"/>
    </source>
</evidence>
<dbReference type="InterPro" id="IPR036179">
    <property type="entry name" value="Ig-like_dom_sf"/>
</dbReference>
<gene>
    <name evidence="6" type="ORF">AMECASPLE_015457</name>
</gene>
<dbReference type="PROSITE" id="PS50835">
    <property type="entry name" value="IG_LIKE"/>
    <property type="match status" value="1"/>
</dbReference>
<keyword evidence="7" id="KW-1185">Reference proteome</keyword>
<feature type="chain" id="PRO_5047182550" description="Ig-like domain-containing protein" evidence="4">
    <location>
        <begin position="19"/>
        <end position="314"/>
    </location>
</feature>
<dbReference type="InterPro" id="IPR013106">
    <property type="entry name" value="Ig_V-set"/>
</dbReference>
<protein>
    <recommendedName>
        <fullName evidence="5">Ig-like domain-containing protein</fullName>
    </recommendedName>
</protein>
<dbReference type="InterPro" id="IPR007110">
    <property type="entry name" value="Ig-like_dom"/>
</dbReference>
<dbReference type="PANTHER" id="PTHR23266">
    <property type="entry name" value="IMMUNOGLOBULIN HEAVY CHAIN"/>
    <property type="match status" value="1"/>
</dbReference>
<dbReference type="SMART" id="SM00409">
    <property type="entry name" value="IG"/>
    <property type="match status" value="1"/>
</dbReference>
<evidence type="ECO:0000313" key="6">
    <source>
        <dbReference type="EMBL" id="MEQ2291683.1"/>
    </source>
</evidence>
<dbReference type="InterPro" id="IPR013783">
    <property type="entry name" value="Ig-like_fold"/>
</dbReference>
<evidence type="ECO:0000256" key="2">
    <source>
        <dbReference type="ARBA" id="ARBA00023130"/>
    </source>
</evidence>
<evidence type="ECO:0000313" key="7">
    <source>
        <dbReference type="Proteomes" id="UP001469553"/>
    </source>
</evidence>
<organism evidence="6 7">
    <name type="scientific">Ameca splendens</name>
    <dbReference type="NCBI Taxonomy" id="208324"/>
    <lineage>
        <taxon>Eukaryota</taxon>
        <taxon>Metazoa</taxon>
        <taxon>Chordata</taxon>
        <taxon>Craniata</taxon>
        <taxon>Vertebrata</taxon>
        <taxon>Euteleostomi</taxon>
        <taxon>Actinopterygii</taxon>
        <taxon>Neopterygii</taxon>
        <taxon>Teleostei</taxon>
        <taxon>Neoteleostei</taxon>
        <taxon>Acanthomorphata</taxon>
        <taxon>Ovalentaria</taxon>
        <taxon>Atherinomorphae</taxon>
        <taxon>Cyprinodontiformes</taxon>
        <taxon>Goodeidae</taxon>
        <taxon>Ameca</taxon>
    </lineage>
</organism>
<dbReference type="EMBL" id="JAHRIP010029303">
    <property type="protein sequence ID" value="MEQ2291683.1"/>
    <property type="molecule type" value="Genomic_DNA"/>
</dbReference>
<keyword evidence="1" id="KW-0391">Immunity</keyword>
<sequence>MFSSVLILVLTAGSFVYCIDLIQPDSSDVQPGQSLTITCRVSGYTLYDSSYATGVSYQTSQSGSVVTRPKESHKLTCTTSGFTVSSNNMVWIAFVCNRGRNIYYSQSAQRRFTISRDNSQQQLHLQMNSLKTEDTAVYCCAREPHSIEETYPDLAKVPFEYRDLKKVFNKSRSSVIPLTGPIIVLLTFSRRCNPGLLIANALRHQHTKLAKVWLSTKDLPLNLPNHASPTPPVHLALKAIHWQTNSTRLSKALCMYSIGLVQPELKDLPSGETSWSSGYSLTDCIAGTGCVGSAEMPAALFLTLDQYKSWMEGM</sequence>
<feature type="signal peptide" evidence="4">
    <location>
        <begin position="1"/>
        <end position="18"/>
    </location>
</feature>
<keyword evidence="3" id="KW-1280">Immunoglobulin</keyword>